<dbReference type="Proteomes" id="UP000231846">
    <property type="component" value="Unassembled WGS sequence"/>
</dbReference>
<organism evidence="1 2">
    <name type="scientific">Bacteroides fragilis</name>
    <dbReference type="NCBI Taxonomy" id="817"/>
    <lineage>
        <taxon>Bacteria</taxon>
        <taxon>Pseudomonadati</taxon>
        <taxon>Bacteroidota</taxon>
        <taxon>Bacteroidia</taxon>
        <taxon>Bacteroidales</taxon>
        <taxon>Bacteroidaceae</taxon>
        <taxon>Bacteroides</taxon>
    </lineage>
</organism>
<protein>
    <submittedName>
        <fullName evidence="1">Uncharacterized protein</fullName>
    </submittedName>
</protein>
<comment type="caution">
    <text evidence="1">The sequence shown here is derived from an EMBL/GenBank/DDBJ whole genome shotgun (WGS) entry which is preliminary data.</text>
</comment>
<proteinExistence type="predicted"/>
<gene>
    <name evidence="1" type="ORF">CQW34_03969</name>
</gene>
<sequence>MARSVFYYHLKRLKSSDKYAEEKDMIESIFHEHKVAMAINALQRRCKTEALQSIIKSYED</sequence>
<evidence type="ECO:0000313" key="2">
    <source>
        <dbReference type="Proteomes" id="UP000231846"/>
    </source>
</evidence>
<evidence type="ECO:0000313" key="1">
    <source>
        <dbReference type="EMBL" id="PJY70923.1"/>
    </source>
</evidence>
<accession>A0A2M9V297</accession>
<reference evidence="1 2" key="1">
    <citation type="journal article" date="2017" name="MBio">
        <title>Gut Symbiont Bacteroides fragilis Secretes a Eukaryotic-Like Ubiquitin Protein That Mediates Intraspecies Antagonism.</title>
        <authorList>
            <person name="Chatzidaki-Livanis M."/>
            <person name="Coyne M.J."/>
            <person name="Roelofs K.G."/>
            <person name="Gentyala R.R."/>
            <person name="Caldwell J.M."/>
            <person name="Comstock L.E."/>
        </authorList>
    </citation>
    <scope>NUCLEOTIDE SEQUENCE [LARGE SCALE GENOMIC DNA]</scope>
    <source>
        <strain evidence="1 2">12905</strain>
    </source>
</reference>
<dbReference type="AlphaFoldDB" id="A0A2M9V297"/>
<name>A0A2M9V297_BACFG</name>
<dbReference type="EMBL" id="PDCW01000042">
    <property type="protein sequence ID" value="PJY70923.1"/>
    <property type="molecule type" value="Genomic_DNA"/>
</dbReference>